<dbReference type="PANTHER" id="PTHR10663:SF322">
    <property type="entry name" value="ARF GUANINE-NUCLEOTIDE EXCHANGE FACTOR GNL2"/>
    <property type="match status" value="1"/>
</dbReference>
<dbReference type="SUPFAM" id="SSF48425">
    <property type="entry name" value="Sec7 domain"/>
    <property type="match status" value="1"/>
</dbReference>
<dbReference type="InterPro" id="IPR000904">
    <property type="entry name" value="Sec7_dom"/>
</dbReference>
<accession>A0ABR2LV19</accession>
<dbReference type="SMART" id="SM00222">
    <property type="entry name" value="Sec7"/>
    <property type="match status" value="1"/>
</dbReference>
<dbReference type="Gene3D" id="1.10.220.20">
    <property type="match status" value="1"/>
</dbReference>
<comment type="subcellular location">
    <subcellularLocation>
        <location evidence="2">Cytoplasm</location>
        <location evidence="2">Cytosol</location>
    </subcellularLocation>
    <subcellularLocation>
        <location evidence="1">Membrane</location>
        <topology evidence="1">Peripheral membrane protein</topology>
        <orientation evidence="1">Cytoplasmic side</orientation>
    </subcellularLocation>
</comment>
<dbReference type="Pfam" id="PF01369">
    <property type="entry name" value="Sec7"/>
    <property type="match status" value="1"/>
</dbReference>
<dbReference type="InterPro" id="IPR023394">
    <property type="entry name" value="Sec7_C_sf"/>
</dbReference>
<comment type="caution">
    <text evidence="6">The sequence shown here is derived from an EMBL/GenBank/DDBJ whole genome shotgun (WGS) entry which is preliminary data.</text>
</comment>
<protein>
    <submittedName>
        <fullName evidence="6">ARF guanine-nucleotide exchange factor GNL2</fullName>
    </submittedName>
</protein>
<keyword evidence="3" id="KW-0344">Guanine-nucleotide releasing factor</keyword>
<feature type="region of interest" description="Disordered" evidence="4">
    <location>
        <begin position="1"/>
        <end position="146"/>
    </location>
</feature>
<feature type="compositionally biased region" description="Pro residues" evidence="4">
    <location>
        <begin position="10"/>
        <end position="20"/>
    </location>
</feature>
<keyword evidence="7" id="KW-1185">Reference proteome</keyword>
<dbReference type="InterPro" id="IPR032691">
    <property type="entry name" value="Mon2/Sec7/BIG1-like_HUS"/>
</dbReference>
<evidence type="ECO:0000259" key="5">
    <source>
        <dbReference type="PROSITE" id="PS50190"/>
    </source>
</evidence>
<evidence type="ECO:0000256" key="1">
    <source>
        <dbReference type="ARBA" id="ARBA00004287"/>
    </source>
</evidence>
<evidence type="ECO:0000256" key="2">
    <source>
        <dbReference type="ARBA" id="ARBA00004514"/>
    </source>
</evidence>
<feature type="region of interest" description="Disordered" evidence="4">
    <location>
        <begin position="1050"/>
        <end position="1077"/>
    </location>
</feature>
<feature type="compositionally biased region" description="Polar residues" evidence="4">
    <location>
        <begin position="126"/>
        <end position="141"/>
    </location>
</feature>
<dbReference type="InterPro" id="IPR016024">
    <property type="entry name" value="ARM-type_fold"/>
</dbReference>
<organism evidence="6 7">
    <name type="scientific">Platanthera guangdongensis</name>
    <dbReference type="NCBI Taxonomy" id="2320717"/>
    <lineage>
        <taxon>Eukaryota</taxon>
        <taxon>Viridiplantae</taxon>
        <taxon>Streptophyta</taxon>
        <taxon>Embryophyta</taxon>
        <taxon>Tracheophyta</taxon>
        <taxon>Spermatophyta</taxon>
        <taxon>Magnoliopsida</taxon>
        <taxon>Liliopsida</taxon>
        <taxon>Asparagales</taxon>
        <taxon>Orchidaceae</taxon>
        <taxon>Orchidoideae</taxon>
        <taxon>Orchideae</taxon>
        <taxon>Orchidinae</taxon>
        <taxon>Platanthera</taxon>
    </lineage>
</organism>
<name>A0ABR2LV19_9ASPA</name>
<evidence type="ECO:0000313" key="7">
    <source>
        <dbReference type="Proteomes" id="UP001412067"/>
    </source>
</evidence>
<dbReference type="Gene3D" id="1.10.1000.11">
    <property type="entry name" value="Arf Nucleotide-binding Site Opener,domain 2"/>
    <property type="match status" value="1"/>
</dbReference>
<feature type="domain" description="SEC7" evidence="5">
    <location>
        <begin position="691"/>
        <end position="876"/>
    </location>
</feature>
<feature type="compositionally biased region" description="Low complexity" evidence="4">
    <location>
        <begin position="95"/>
        <end position="110"/>
    </location>
</feature>
<feature type="compositionally biased region" description="Basic and acidic residues" evidence="4">
    <location>
        <begin position="116"/>
        <end position="125"/>
    </location>
</feature>
<reference evidence="6 7" key="1">
    <citation type="journal article" date="2022" name="Nat. Plants">
        <title>Genomes of leafy and leafless Platanthera orchids illuminate the evolution of mycoheterotrophy.</title>
        <authorList>
            <person name="Li M.H."/>
            <person name="Liu K.W."/>
            <person name="Li Z."/>
            <person name="Lu H.C."/>
            <person name="Ye Q.L."/>
            <person name="Zhang D."/>
            <person name="Wang J.Y."/>
            <person name="Li Y.F."/>
            <person name="Zhong Z.M."/>
            <person name="Liu X."/>
            <person name="Yu X."/>
            <person name="Liu D.K."/>
            <person name="Tu X.D."/>
            <person name="Liu B."/>
            <person name="Hao Y."/>
            <person name="Liao X.Y."/>
            <person name="Jiang Y.T."/>
            <person name="Sun W.H."/>
            <person name="Chen J."/>
            <person name="Chen Y.Q."/>
            <person name="Ai Y."/>
            <person name="Zhai J.W."/>
            <person name="Wu S.S."/>
            <person name="Zhou Z."/>
            <person name="Hsiao Y.Y."/>
            <person name="Wu W.L."/>
            <person name="Chen Y.Y."/>
            <person name="Lin Y.F."/>
            <person name="Hsu J.L."/>
            <person name="Li C.Y."/>
            <person name="Wang Z.W."/>
            <person name="Zhao X."/>
            <person name="Zhong W.Y."/>
            <person name="Ma X.K."/>
            <person name="Ma L."/>
            <person name="Huang J."/>
            <person name="Chen G.Z."/>
            <person name="Huang M.Z."/>
            <person name="Huang L."/>
            <person name="Peng D.H."/>
            <person name="Luo Y.B."/>
            <person name="Zou S.Q."/>
            <person name="Chen S.P."/>
            <person name="Lan S."/>
            <person name="Tsai W.C."/>
            <person name="Van de Peer Y."/>
            <person name="Liu Z.J."/>
        </authorList>
    </citation>
    <scope>NUCLEOTIDE SEQUENCE [LARGE SCALE GENOMIC DNA]</scope>
    <source>
        <strain evidence="6">Lor288</strain>
    </source>
</reference>
<dbReference type="PANTHER" id="PTHR10663">
    <property type="entry name" value="GUANYL-NUCLEOTIDE EXCHANGE FACTOR"/>
    <property type="match status" value="1"/>
</dbReference>
<evidence type="ECO:0000256" key="4">
    <source>
        <dbReference type="SAM" id="MobiDB-lite"/>
    </source>
</evidence>
<dbReference type="PROSITE" id="PS50190">
    <property type="entry name" value="SEC7"/>
    <property type="match status" value="1"/>
</dbReference>
<feature type="region of interest" description="Disordered" evidence="4">
    <location>
        <begin position="189"/>
        <end position="220"/>
    </location>
</feature>
<dbReference type="SUPFAM" id="SSF48371">
    <property type="entry name" value="ARM repeat"/>
    <property type="match status" value="1"/>
</dbReference>
<evidence type="ECO:0000256" key="3">
    <source>
        <dbReference type="ARBA" id="ARBA00022658"/>
    </source>
</evidence>
<proteinExistence type="predicted"/>
<dbReference type="EMBL" id="JBBWWR010000014">
    <property type="protein sequence ID" value="KAK8952693.1"/>
    <property type="molecule type" value="Genomic_DNA"/>
</dbReference>
<dbReference type="CDD" id="cd00171">
    <property type="entry name" value="Sec7"/>
    <property type="match status" value="1"/>
</dbReference>
<gene>
    <name evidence="6" type="primary">GNL2</name>
    <name evidence="6" type="ORF">KSP40_PGU001965</name>
</gene>
<dbReference type="InterPro" id="IPR035999">
    <property type="entry name" value="Sec7_dom_sf"/>
</dbReference>
<evidence type="ECO:0000313" key="6">
    <source>
        <dbReference type="EMBL" id="KAK8952693.1"/>
    </source>
</evidence>
<dbReference type="Pfam" id="PF12783">
    <property type="entry name" value="Sec7-like_HUS"/>
    <property type="match status" value="1"/>
</dbReference>
<dbReference type="Proteomes" id="UP001412067">
    <property type="component" value="Unassembled WGS sequence"/>
</dbReference>
<sequence>MGPPIQQLPQSPPSPPPPPPADDRNAAAYRRRHRHGPPPATAARRRRPLPATAAGRRQPPAAVANLHRRLRDGHRPITTEHPSPPDLQTRAQPNSSLGSSSSRLRVGGMSKSPSARRKEEDDHYQHSSALATKLASNTPSAQPVARCESEILSHLQPPSPNHPRQPNNLTKCIAVYLHHQMARATKDDDVAAAANDESSDHLQPPGKDKRRQRDPRIRDQGISCMLNTEVGAVLAVIRRPSDLSAGTALPIGPDTSSYNTHLVQSLQSLRSLIFHPLRGSWRSTDPAVYISPFLDVIQSDDVPAAATGIALSVLLKILQQSIFGELTPGAREAIHAVVFAITNCRLERTDPASEDAVLMRLLQVLTAVVRSDASALLTDHAVCTIVNSCFQIAQQSAARGDLLQRAARSAMHDLIQAVYSRLPDMRSSDGGSVDSTPEAEENIPQLSYTAQCMVDIFHFLCSLLSAGEPVDPDIGISSEDDVQLFALELINSAIELGGESISQHPGLLHIIQDDLFHHLICQGTQQDPLILSMICSTVLNLYNFLRRYLRMQLEAFFVFVLLKIAGGGYESQLQEVAIEAVINFCLQQAFVMEMYVNYDCDPIRHNVFEEIGKLLCKVAFPTAGYPHSIQIQAFEGLVAVINGIADGAEIDIPLSRDAYEINDTEFEPFWLERCDAHKDPDTWVEFVRMRKMKKKKVMIAANHYNRDEAKGMDFLKICQLMPTPPDAKSVACFFRYTPELDKNKIGDYLGDPDEFNVRVLREFTQTFEFGGVILDIALRTFLKTFRLPGESQKIQRILEAFSERFYEQQWTDIFASKDAVFILCYSIIMLNTDQHNTQVKKKMTAEEFIRNNRDINGGMDLPREYLSELYHSISTNAITLHGSAGAVIPELNPNLWADLMRRSRAAEPFILCDPKHKLCREIFVAISGPAVATLSCIFEQTDDEEVLRECVEGLVSIARIARYGLEDVLDVLLSCFCKFTTLLNPYATSDETILSFSNEVKPRMATLAAFTIANKFGESIRGAWRNMVDCLLKLKRLKLLPPTLLETDADDGAGGHHSKSESTSGVIFPSSHPGSGKQNVSGLVGRFTQFLSLETSTDLMLNAGTEMEKNLKIIQQCRIGGIFVDSARLPSESLQSLGRALIFAAAGKGQKFSTPVEEEETVGFCWDLLVLLTISNLHRFNSFWPQFHESMATVSQFPLFSPSPFAEKAMIALLRVAARMLSELPRIDGRQTEELIFKSINLAWKLDKDTVDGCSDSVAQATAKILNGYAGSIHTPLGWKTLLHLLSVTGRHPENFDSAVETLIGLMSDGGHVITKNNYAYCIDAAFGFATLKISPLETSFKMLELMAESVKWLIQWHKSDTGSFCFSTTSSVEEGNKTNMAVNLFMRLADALRKATLMRREEIRNQAVATLGRCFLEVADELEWTAGNCASGFTLVMFVMVEDLQEKMVEYSRREGMEKEMRSMEGTLKMAVEEMVEVYLRFMGRLASGQGFKSFWMGLLMKMHKCMKAGLGEEGLPSQVMQELVPVLLKRMIMEMKEQKVLVQGEGDDDIWDVTNIQIQWIAPLLKEELFPEYDDSDFRFSITSGC</sequence>